<evidence type="ECO:0000256" key="1">
    <source>
        <dbReference type="SAM" id="Phobius"/>
    </source>
</evidence>
<keyword evidence="3" id="KW-1185">Reference proteome</keyword>
<dbReference type="AlphaFoldDB" id="A0A4Y7PUU0"/>
<keyword evidence="1" id="KW-0812">Transmembrane</keyword>
<gene>
    <name evidence="2" type="ORF">BD410DRAFT_900377</name>
</gene>
<accession>A0A4Y7PUU0</accession>
<proteinExistence type="predicted"/>
<dbReference type="EMBL" id="ML170199">
    <property type="protein sequence ID" value="TDL19173.1"/>
    <property type="molecule type" value="Genomic_DNA"/>
</dbReference>
<dbReference type="VEuPathDB" id="FungiDB:BD410DRAFT_900377"/>
<name>A0A4Y7PUU0_9AGAM</name>
<keyword evidence="1" id="KW-1133">Transmembrane helix</keyword>
<protein>
    <submittedName>
        <fullName evidence="2">Uncharacterized protein</fullName>
    </submittedName>
</protein>
<evidence type="ECO:0000313" key="2">
    <source>
        <dbReference type="EMBL" id="TDL19173.1"/>
    </source>
</evidence>
<feature type="transmembrane region" description="Helical" evidence="1">
    <location>
        <begin position="44"/>
        <end position="67"/>
    </location>
</feature>
<feature type="transmembrane region" description="Helical" evidence="1">
    <location>
        <begin position="20"/>
        <end position="38"/>
    </location>
</feature>
<organism evidence="2 3">
    <name type="scientific">Rickenella mellea</name>
    <dbReference type="NCBI Taxonomy" id="50990"/>
    <lineage>
        <taxon>Eukaryota</taxon>
        <taxon>Fungi</taxon>
        <taxon>Dikarya</taxon>
        <taxon>Basidiomycota</taxon>
        <taxon>Agaricomycotina</taxon>
        <taxon>Agaricomycetes</taxon>
        <taxon>Hymenochaetales</taxon>
        <taxon>Rickenellaceae</taxon>
        <taxon>Rickenella</taxon>
    </lineage>
</organism>
<evidence type="ECO:0000313" key="3">
    <source>
        <dbReference type="Proteomes" id="UP000294933"/>
    </source>
</evidence>
<reference evidence="2 3" key="1">
    <citation type="submission" date="2018-06" db="EMBL/GenBank/DDBJ databases">
        <title>A transcriptomic atlas of mushroom development highlights an independent origin of complex multicellularity.</title>
        <authorList>
            <consortium name="DOE Joint Genome Institute"/>
            <person name="Krizsan K."/>
            <person name="Almasi E."/>
            <person name="Merenyi Z."/>
            <person name="Sahu N."/>
            <person name="Viragh M."/>
            <person name="Koszo T."/>
            <person name="Mondo S."/>
            <person name="Kiss B."/>
            <person name="Balint B."/>
            <person name="Kues U."/>
            <person name="Barry K."/>
            <person name="Hegedus J.C."/>
            <person name="Henrissat B."/>
            <person name="Johnson J."/>
            <person name="Lipzen A."/>
            <person name="Ohm R."/>
            <person name="Nagy I."/>
            <person name="Pangilinan J."/>
            <person name="Yan J."/>
            <person name="Xiong Y."/>
            <person name="Grigoriev I.V."/>
            <person name="Hibbett D.S."/>
            <person name="Nagy L.G."/>
        </authorList>
    </citation>
    <scope>NUCLEOTIDE SEQUENCE [LARGE SCALE GENOMIC DNA]</scope>
    <source>
        <strain evidence="2 3">SZMC22713</strain>
    </source>
</reference>
<dbReference type="Proteomes" id="UP000294933">
    <property type="component" value="Unassembled WGS sequence"/>
</dbReference>
<keyword evidence="1" id="KW-0472">Membrane</keyword>
<sequence>MRKVGLANSLGYFILRDGAMYFLAKLLFGVVGTIVFFVPASGVIGSWLTVLIAVTNPLTIILINRLVLNLRQVSHLQEGNAPTLGTIDTIQEPAFATNSLLGNLGAPLRVGLDVDYEIEEIGVDDDAEAVEERGIVDHSDIPEEPRDSNHV</sequence>